<sequence length="454" mass="47638">MGASLTEYRWLWPSALVADPAGPVAGRRSTRDWAVDTLCFLIGFGFTLLVTGDLLRPDPAVMAGWSSVPSWVIVLDGVLSVIAAIGLWWRRRFLLPLALFALAIAPFSLASGFTLSIVLFTIAVHQRFAILAAYVAATIGTNAIFSMVRPETGAGFWETFGWGTTGLVIVALWGMLVRSRRQLIVSWRERAERAEAEQQLRVAQARVLERTRIAREMHDVLAHRISLLSLHAGALEFRPDAPPDEIAGAAAVVRASANQAMQDLRAVIGVLRTTNSADDQAPERPQPTLSALPALADESRSAGVKVRLNVTAEPDAVPVATGRAAYRIIQEGLTNARKHAPGVSVSVAVRGAAAEGLTVEVRNPMPTVLPGAPKAAVGGPGAAISSGSSHRGPGAGGSGLSGSELSGLMAGGSVPGTGMGLIGLAERATLAGGRLAHGRHGNEFVLSAWLPWAP</sequence>
<dbReference type="Gene3D" id="1.20.5.1930">
    <property type="match status" value="1"/>
</dbReference>
<dbReference type="PANTHER" id="PTHR24421:SF10">
    <property type="entry name" value="NITRATE_NITRITE SENSOR PROTEIN NARQ"/>
    <property type="match status" value="1"/>
</dbReference>
<evidence type="ECO:0000256" key="10">
    <source>
        <dbReference type="SAM" id="Phobius"/>
    </source>
</evidence>
<evidence type="ECO:0000256" key="6">
    <source>
        <dbReference type="ARBA" id="ARBA00022777"/>
    </source>
</evidence>
<dbReference type="Pfam" id="PF07730">
    <property type="entry name" value="HisKA_3"/>
    <property type="match status" value="1"/>
</dbReference>
<evidence type="ECO:0000256" key="9">
    <source>
        <dbReference type="SAM" id="MobiDB-lite"/>
    </source>
</evidence>
<keyword evidence="10" id="KW-0472">Membrane</keyword>
<feature type="transmembrane region" description="Helical" evidence="10">
    <location>
        <begin position="128"/>
        <end position="148"/>
    </location>
</feature>
<evidence type="ECO:0000313" key="12">
    <source>
        <dbReference type="EMBL" id="RAK27482.1"/>
    </source>
</evidence>
<keyword evidence="4" id="KW-0808">Transferase</keyword>
<comment type="catalytic activity">
    <reaction evidence="1">
        <text>ATP + protein L-histidine = ADP + protein N-phospho-L-histidine.</text>
        <dbReference type="EC" id="2.7.13.3"/>
    </reaction>
</comment>
<keyword evidence="13" id="KW-1185">Reference proteome</keyword>
<dbReference type="InterPro" id="IPR011712">
    <property type="entry name" value="Sig_transdc_His_kin_sub3_dim/P"/>
</dbReference>
<keyword evidence="10" id="KW-1133">Transmembrane helix</keyword>
<dbReference type="EC" id="2.7.13.3" evidence="2"/>
<feature type="transmembrane region" description="Helical" evidence="10">
    <location>
        <begin position="160"/>
        <end position="177"/>
    </location>
</feature>
<dbReference type="GO" id="GO:0000155">
    <property type="term" value="F:phosphorelay sensor kinase activity"/>
    <property type="evidence" value="ECO:0007669"/>
    <property type="project" value="InterPro"/>
</dbReference>
<feature type="transmembrane region" description="Helical" evidence="10">
    <location>
        <begin position="33"/>
        <end position="55"/>
    </location>
</feature>
<feature type="region of interest" description="Disordered" evidence="9">
    <location>
        <begin position="373"/>
        <end position="400"/>
    </location>
</feature>
<evidence type="ECO:0000313" key="13">
    <source>
        <dbReference type="Proteomes" id="UP000249341"/>
    </source>
</evidence>
<keyword evidence="6 12" id="KW-0418">Kinase</keyword>
<evidence type="ECO:0000256" key="8">
    <source>
        <dbReference type="ARBA" id="ARBA00023012"/>
    </source>
</evidence>
<organism evidence="12 13">
    <name type="scientific">Actinoplanes lutulentus</name>
    <dbReference type="NCBI Taxonomy" id="1287878"/>
    <lineage>
        <taxon>Bacteria</taxon>
        <taxon>Bacillati</taxon>
        <taxon>Actinomycetota</taxon>
        <taxon>Actinomycetes</taxon>
        <taxon>Micromonosporales</taxon>
        <taxon>Micromonosporaceae</taxon>
        <taxon>Actinoplanes</taxon>
    </lineage>
</organism>
<dbReference type="RefSeq" id="WP_245973095.1">
    <property type="nucleotide sequence ID" value="NZ_JACHWI010000003.1"/>
</dbReference>
<keyword evidence="5" id="KW-0547">Nucleotide-binding</keyword>
<dbReference type="GO" id="GO:0046983">
    <property type="term" value="F:protein dimerization activity"/>
    <property type="evidence" value="ECO:0007669"/>
    <property type="project" value="InterPro"/>
</dbReference>
<dbReference type="InterPro" id="IPR050482">
    <property type="entry name" value="Sensor_HK_TwoCompSys"/>
</dbReference>
<feature type="transmembrane region" description="Helical" evidence="10">
    <location>
        <begin position="67"/>
        <end position="89"/>
    </location>
</feature>
<evidence type="ECO:0000256" key="7">
    <source>
        <dbReference type="ARBA" id="ARBA00022840"/>
    </source>
</evidence>
<proteinExistence type="predicted"/>
<reference evidence="12 13" key="1">
    <citation type="submission" date="2018-06" db="EMBL/GenBank/DDBJ databases">
        <title>Genomic Encyclopedia of Type Strains, Phase III (KMG-III): the genomes of soil and plant-associated and newly described type strains.</title>
        <authorList>
            <person name="Whitman W."/>
        </authorList>
    </citation>
    <scope>NUCLEOTIDE SEQUENCE [LARGE SCALE GENOMIC DNA]</scope>
    <source>
        <strain evidence="12 13">CGMCC 4.7090</strain>
    </source>
</reference>
<dbReference type="GO" id="GO:0016020">
    <property type="term" value="C:membrane"/>
    <property type="evidence" value="ECO:0007669"/>
    <property type="project" value="InterPro"/>
</dbReference>
<dbReference type="AlphaFoldDB" id="A0A327Z051"/>
<keyword evidence="3" id="KW-0597">Phosphoprotein</keyword>
<keyword evidence="7" id="KW-0067">ATP-binding</keyword>
<evidence type="ECO:0000256" key="4">
    <source>
        <dbReference type="ARBA" id="ARBA00022679"/>
    </source>
</evidence>
<feature type="domain" description="Signal transduction histidine kinase subgroup 3 dimerisation and phosphoacceptor" evidence="11">
    <location>
        <begin position="209"/>
        <end position="274"/>
    </location>
</feature>
<dbReference type="GO" id="GO:0005524">
    <property type="term" value="F:ATP binding"/>
    <property type="evidence" value="ECO:0007669"/>
    <property type="project" value="UniProtKB-KW"/>
</dbReference>
<feature type="compositionally biased region" description="Low complexity" evidence="9">
    <location>
        <begin position="373"/>
        <end position="392"/>
    </location>
</feature>
<dbReference type="EMBL" id="QLMJ01000023">
    <property type="protein sequence ID" value="RAK27482.1"/>
    <property type="molecule type" value="Genomic_DNA"/>
</dbReference>
<gene>
    <name evidence="12" type="ORF">B0I29_123116</name>
</gene>
<dbReference type="Proteomes" id="UP000249341">
    <property type="component" value="Unassembled WGS sequence"/>
</dbReference>
<dbReference type="PANTHER" id="PTHR24421">
    <property type="entry name" value="NITRATE/NITRITE SENSOR PROTEIN NARX-RELATED"/>
    <property type="match status" value="1"/>
</dbReference>
<name>A0A327Z051_9ACTN</name>
<evidence type="ECO:0000256" key="1">
    <source>
        <dbReference type="ARBA" id="ARBA00000085"/>
    </source>
</evidence>
<comment type="caution">
    <text evidence="12">The sequence shown here is derived from an EMBL/GenBank/DDBJ whole genome shotgun (WGS) entry which is preliminary data.</text>
</comment>
<evidence type="ECO:0000256" key="3">
    <source>
        <dbReference type="ARBA" id="ARBA00022553"/>
    </source>
</evidence>
<keyword evidence="8" id="KW-0902">Two-component regulatory system</keyword>
<accession>A0A327Z051</accession>
<evidence type="ECO:0000256" key="2">
    <source>
        <dbReference type="ARBA" id="ARBA00012438"/>
    </source>
</evidence>
<feature type="transmembrane region" description="Helical" evidence="10">
    <location>
        <begin position="95"/>
        <end position="121"/>
    </location>
</feature>
<keyword evidence="10" id="KW-0812">Transmembrane</keyword>
<protein>
    <recommendedName>
        <fullName evidence="2">histidine kinase</fullName>
        <ecNumber evidence="2">2.7.13.3</ecNumber>
    </recommendedName>
</protein>
<dbReference type="Gene3D" id="3.30.565.10">
    <property type="entry name" value="Histidine kinase-like ATPase, C-terminal domain"/>
    <property type="match status" value="1"/>
</dbReference>
<evidence type="ECO:0000259" key="11">
    <source>
        <dbReference type="Pfam" id="PF07730"/>
    </source>
</evidence>
<dbReference type="InterPro" id="IPR036890">
    <property type="entry name" value="HATPase_C_sf"/>
</dbReference>
<evidence type="ECO:0000256" key="5">
    <source>
        <dbReference type="ARBA" id="ARBA00022741"/>
    </source>
</evidence>